<evidence type="ECO:0000313" key="1">
    <source>
        <dbReference type="EMBL" id="KKL77748.1"/>
    </source>
</evidence>
<proteinExistence type="predicted"/>
<dbReference type="EMBL" id="LAZR01023660">
    <property type="protein sequence ID" value="KKL77748.1"/>
    <property type="molecule type" value="Genomic_DNA"/>
</dbReference>
<reference evidence="1" key="1">
    <citation type="journal article" date="2015" name="Nature">
        <title>Complex archaea that bridge the gap between prokaryotes and eukaryotes.</title>
        <authorList>
            <person name="Spang A."/>
            <person name="Saw J.H."/>
            <person name="Jorgensen S.L."/>
            <person name="Zaremba-Niedzwiedzka K."/>
            <person name="Martijn J."/>
            <person name="Lind A.E."/>
            <person name="van Eijk R."/>
            <person name="Schleper C."/>
            <person name="Guy L."/>
            <person name="Ettema T.J."/>
        </authorList>
    </citation>
    <scope>NUCLEOTIDE SEQUENCE</scope>
</reference>
<name>A0A0F9EUK6_9ZZZZ</name>
<accession>A0A0F9EUK6</accession>
<sequence>MSKLSKLYADKIHITRSIDDQMSKLSKDWKRQPKKSRYNLIHLVMVSMLL</sequence>
<gene>
    <name evidence="1" type="ORF">LCGC14_2031780</name>
</gene>
<organism evidence="1">
    <name type="scientific">marine sediment metagenome</name>
    <dbReference type="NCBI Taxonomy" id="412755"/>
    <lineage>
        <taxon>unclassified sequences</taxon>
        <taxon>metagenomes</taxon>
        <taxon>ecological metagenomes</taxon>
    </lineage>
</organism>
<dbReference type="AlphaFoldDB" id="A0A0F9EUK6"/>
<protein>
    <submittedName>
        <fullName evidence="1">Uncharacterized protein</fullName>
    </submittedName>
</protein>
<comment type="caution">
    <text evidence="1">The sequence shown here is derived from an EMBL/GenBank/DDBJ whole genome shotgun (WGS) entry which is preliminary data.</text>
</comment>